<keyword evidence="4" id="KW-1185">Reference proteome</keyword>
<feature type="transmembrane region" description="Helical" evidence="1">
    <location>
        <begin position="123"/>
        <end position="142"/>
    </location>
</feature>
<evidence type="ECO:0000259" key="2">
    <source>
        <dbReference type="Pfam" id="PF09335"/>
    </source>
</evidence>
<dbReference type="InterPro" id="IPR051311">
    <property type="entry name" value="DedA_domain"/>
</dbReference>
<keyword evidence="1" id="KW-0472">Membrane</keyword>
<evidence type="ECO:0000256" key="1">
    <source>
        <dbReference type="SAM" id="Phobius"/>
    </source>
</evidence>
<feature type="transmembrane region" description="Helical" evidence="1">
    <location>
        <begin position="162"/>
        <end position="180"/>
    </location>
</feature>
<dbReference type="PANTHER" id="PTHR42709">
    <property type="entry name" value="ALKALINE PHOSPHATASE LIKE PROTEIN"/>
    <property type="match status" value="1"/>
</dbReference>
<protein>
    <submittedName>
        <fullName evidence="3">DedA family protein</fullName>
    </submittedName>
</protein>
<dbReference type="InterPro" id="IPR032816">
    <property type="entry name" value="VTT_dom"/>
</dbReference>
<gene>
    <name evidence="3" type="ORF">IC230_31685</name>
</gene>
<feature type="domain" description="VTT" evidence="2">
    <location>
        <begin position="24"/>
        <end position="142"/>
    </location>
</feature>
<comment type="caution">
    <text evidence="3">The sequence shown here is derived from an EMBL/GenBank/DDBJ whole genome shotgun (WGS) entry which is preliminary data.</text>
</comment>
<dbReference type="Proteomes" id="UP000653797">
    <property type="component" value="Unassembled WGS sequence"/>
</dbReference>
<dbReference type="GO" id="GO:0005886">
    <property type="term" value="C:plasma membrane"/>
    <property type="evidence" value="ECO:0007669"/>
    <property type="project" value="TreeGrafter"/>
</dbReference>
<evidence type="ECO:0000313" key="3">
    <source>
        <dbReference type="EMBL" id="MBD2757474.1"/>
    </source>
</evidence>
<keyword evidence="1" id="KW-1133">Transmembrane helix</keyword>
<reference evidence="3" key="1">
    <citation type="submission" date="2020-09" db="EMBL/GenBank/DDBJ databases">
        <authorList>
            <person name="Kim M.K."/>
        </authorList>
    </citation>
    <scope>NUCLEOTIDE SEQUENCE</scope>
    <source>
        <strain evidence="3">BT704</strain>
    </source>
</reference>
<dbReference type="PANTHER" id="PTHR42709:SF2">
    <property type="entry name" value="INNER MEMBRANE PROTEIN YOHD"/>
    <property type="match status" value="1"/>
</dbReference>
<evidence type="ECO:0000313" key="4">
    <source>
        <dbReference type="Proteomes" id="UP000653797"/>
    </source>
</evidence>
<dbReference type="Pfam" id="PF09335">
    <property type="entry name" value="VTT_dom"/>
    <property type="match status" value="1"/>
</dbReference>
<keyword evidence="1" id="KW-0812">Transmembrane</keyword>
<organism evidence="3 4">
    <name type="scientific">Spirosoma validum</name>
    <dbReference type="NCBI Taxonomy" id="2771355"/>
    <lineage>
        <taxon>Bacteria</taxon>
        <taxon>Pseudomonadati</taxon>
        <taxon>Bacteroidota</taxon>
        <taxon>Cytophagia</taxon>
        <taxon>Cytophagales</taxon>
        <taxon>Cytophagaceae</taxon>
        <taxon>Spirosoma</taxon>
    </lineage>
</organism>
<name>A0A927B841_9BACT</name>
<sequence>MDFQELMLTYGYPMLFLGVLLESEAFLLIGVYLAQKGYFSLPAVIGLAAFSSFCITQLCFGLGHRFGSTFIRTRPRWQLRYQRIKGLIDRYGTGLVMAFRALYGLRGAVPAALGLAGFPLTRFTLYNALGACTWAVSVAFLGGNVVSGLNQLYANYHPSKTTVLFILVGLGILWLVYRLVRQARLRKKPIDKPVIGYHSIPLK</sequence>
<dbReference type="AlphaFoldDB" id="A0A927B841"/>
<feature type="transmembrane region" description="Helical" evidence="1">
    <location>
        <begin position="12"/>
        <end position="33"/>
    </location>
</feature>
<proteinExistence type="predicted"/>
<dbReference type="RefSeq" id="WP_191043098.1">
    <property type="nucleotide sequence ID" value="NZ_JACXAA010000023.1"/>
</dbReference>
<feature type="transmembrane region" description="Helical" evidence="1">
    <location>
        <begin position="39"/>
        <end position="62"/>
    </location>
</feature>
<accession>A0A927B841</accession>
<dbReference type="EMBL" id="JACXAA010000023">
    <property type="protein sequence ID" value="MBD2757474.1"/>
    <property type="molecule type" value="Genomic_DNA"/>
</dbReference>